<dbReference type="OrthoDB" id="166000at2"/>
<accession>A0A1Y3QZW2</accession>
<dbReference type="eggNOG" id="ENOG502ZY4Z">
    <property type="taxonomic scope" value="Bacteria"/>
</dbReference>
<comment type="caution">
    <text evidence="1">The sequence shown here is derived from an EMBL/GenBank/DDBJ whole genome shotgun (WGS) entry which is preliminary data.</text>
</comment>
<proteinExistence type="predicted"/>
<dbReference type="Proteomes" id="UP000195772">
    <property type="component" value="Unassembled WGS sequence"/>
</dbReference>
<sequence length="140" mass="15565">MIAPCGLDCSVCIGALREESPCTGCWGPDDTKPEFCSSQCKIATCTIRKTLPGGFCDECPQYPCTETMERENRYTNDYPLSESPMENLAFIRKEGMTAFLDRERTKWSCPSCGGTFCVHTGRCAACGADHTHRQSRKEQL</sequence>
<dbReference type="EMBL" id="NFHB01000010">
    <property type="protein sequence ID" value="OUN02110.1"/>
    <property type="molecule type" value="Genomic_DNA"/>
</dbReference>
<protein>
    <recommendedName>
        <fullName evidence="3">DUF3795 domain-containing protein</fullName>
    </recommendedName>
</protein>
<name>A0A1Y3QZW2_9BACT</name>
<dbReference type="AlphaFoldDB" id="A0A1Y3QZW2"/>
<reference evidence="2" key="1">
    <citation type="submission" date="2017-04" db="EMBL/GenBank/DDBJ databases">
        <title>Function of individual gut microbiota members based on whole genome sequencing of pure cultures obtained from chicken caecum.</title>
        <authorList>
            <person name="Medvecky M."/>
            <person name="Cejkova D."/>
            <person name="Polansky O."/>
            <person name="Karasova D."/>
            <person name="Kubasova T."/>
            <person name="Cizek A."/>
            <person name="Rychlik I."/>
        </authorList>
    </citation>
    <scope>NUCLEOTIDE SEQUENCE [LARGE SCALE GENOMIC DNA]</scope>
    <source>
        <strain evidence="2">An90</strain>
    </source>
</reference>
<evidence type="ECO:0008006" key="3">
    <source>
        <dbReference type="Google" id="ProtNLM"/>
    </source>
</evidence>
<organism evidence="1 2">
    <name type="scientific">Alistipes onderdonkii</name>
    <dbReference type="NCBI Taxonomy" id="328813"/>
    <lineage>
        <taxon>Bacteria</taxon>
        <taxon>Pseudomonadati</taxon>
        <taxon>Bacteroidota</taxon>
        <taxon>Bacteroidia</taxon>
        <taxon>Bacteroidales</taxon>
        <taxon>Rikenellaceae</taxon>
        <taxon>Alistipes</taxon>
    </lineage>
</organism>
<gene>
    <name evidence="1" type="ORF">B5G41_13150</name>
</gene>
<evidence type="ECO:0000313" key="2">
    <source>
        <dbReference type="Proteomes" id="UP000195772"/>
    </source>
</evidence>
<evidence type="ECO:0000313" key="1">
    <source>
        <dbReference type="EMBL" id="OUN02110.1"/>
    </source>
</evidence>